<evidence type="ECO:0008006" key="2">
    <source>
        <dbReference type="Google" id="ProtNLM"/>
    </source>
</evidence>
<sequence>MAEQDECRVMYKICPAKDWEEAKNKGEYCGSGVDHDDGFIHFSTKETLVVTAEKFFAGKEGLVIVSVDCDKVRDIIKWEPARSGILFPHLYVPLPLEAVNWCEPLPLDQEGKHVFPNNIF</sequence>
<protein>
    <recommendedName>
        <fullName evidence="2">Dihydroorotate dehydrogenase</fullName>
    </recommendedName>
</protein>
<dbReference type="EMBL" id="HBHK01015702">
    <property type="protein sequence ID" value="CAD9688430.1"/>
    <property type="molecule type" value="Transcribed_RNA"/>
</dbReference>
<proteinExistence type="predicted"/>
<evidence type="ECO:0000313" key="1">
    <source>
        <dbReference type="EMBL" id="CAD9688430.1"/>
    </source>
</evidence>
<dbReference type="InterPro" id="IPR009297">
    <property type="entry name" value="DUF952"/>
</dbReference>
<accession>A0A7S2WHH8</accession>
<name>A0A7S2WHH8_9STRA</name>
<gene>
    <name evidence="1" type="ORF">QSP1433_LOCUS9879</name>
</gene>
<dbReference type="PANTHER" id="PTHR34129">
    <property type="entry name" value="BLR1139 PROTEIN"/>
    <property type="match status" value="1"/>
</dbReference>
<dbReference type="AlphaFoldDB" id="A0A7S2WHH8"/>
<dbReference type="PANTHER" id="PTHR34129:SF1">
    <property type="entry name" value="DUF952 DOMAIN-CONTAINING PROTEIN"/>
    <property type="match status" value="1"/>
</dbReference>
<organism evidence="1">
    <name type="scientific">Mucochytrium quahogii</name>
    <dbReference type="NCBI Taxonomy" id="96639"/>
    <lineage>
        <taxon>Eukaryota</taxon>
        <taxon>Sar</taxon>
        <taxon>Stramenopiles</taxon>
        <taxon>Bigyra</taxon>
        <taxon>Labyrinthulomycetes</taxon>
        <taxon>Thraustochytrida</taxon>
        <taxon>Thraustochytriidae</taxon>
        <taxon>Mucochytrium</taxon>
    </lineage>
</organism>
<reference evidence="1" key="1">
    <citation type="submission" date="2021-01" db="EMBL/GenBank/DDBJ databases">
        <authorList>
            <person name="Corre E."/>
            <person name="Pelletier E."/>
            <person name="Niang G."/>
            <person name="Scheremetjew M."/>
            <person name="Finn R."/>
            <person name="Kale V."/>
            <person name="Holt S."/>
            <person name="Cochrane G."/>
            <person name="Meng A."/>
            <person name="Brown T."/>
            <person name="Cohen L."/>
        </authorList>
    </citation>
    <scope>NUCLEOTIDE SEQUENCE</scope>
    <source>
        <strain evidence="1">NY070348D</strain>
    </source>
</reference>
<dbReference type="Pfam" id="PF06108">
    <property type="entry name" value="DUF952"/>
    <property type="match status" value="1"/>
</dbReference>
<dbReference type="SUPFAM" id="SSF56399">
    <property type="entry name" value="ADP-ribosylation"/>
    <property type="match status" value="1"/>
</dbReference>
<dbReference type="Gene3D" id="3.20.170.20">
    <property type="entry name" value="Protein of unknown function DUF952"/>
    <property type="match status" value="1"/>
</dbReference>